<keyword evidence="2" id="KW-1185">Reference proteome</keyword>
<sequence length="85" mass="9624">MSLGREILVFSFLLNKFCVNNDEAFLSPSCPRNKTSFIPKMRYASKSVEAGRDGLIRDLRSEQAPHCLPRLPRTVISSQTPRART</sequence>
<accession>A0AAE0ZHF5</accession>
<organism evidence="1 2">
    <name type="scientific">Elysia crispata</name>
    <name type="common">lettuce slug</name>
    <dbReference type="NCBI Taxonomy" id="231223"/>
    <lineage>
        <taxon>Eukaryota</taxon>
        <taxon>Metazoa</taxon>
        <taxon>Spiralia</taxon>
        <taxon>Lophotrochozoa</taxon>
        <taxon>Mollusca</taxon>
        <taxon>Gastropoda</taxon>
        <taxon>Heterobranchia</taxon>
        <taxon>Euthyneura</taxon>
        <taxon>Panpulmonata</taxon>
        <taxon>Sacoglossa</taxon>
        <taxon>Placobranchoidea</taxon>
        <taxon>Plakobranchidae</taxon>
        <taxon>Elysia</taxon>
    </lineage>
</organism>
<protein>
    <submittedName>
        <fullName evidence="1">Uncharacterized protein</fullName>
    </submittedName>
</protein>
<dbReference type="AlphaFoldDB" id="A0AAE0ZHF5"/>
<name>A0AAE0ZHF5_9GAST</name>
<evidence type="ECO:0000313" key="2">
    <source>
        <dbReference type="Proteomes" id="UP001283361"/>
    </source>
</evidence>
<reference evidence="1" key="1">
    <citation type="journal article" date="2023" name="G3 (Bethesda)">
        <title>A reference genome for the long-term kleptoplast-retaining sea slug Elysia crispata morphotype clarki.</title>
        <authorList>
            <person name="Eastman K.E."/>
            <person name="Pendleton A.L."/>
            <person name="Shaikh M.A."/>
            <person name="Suttiyut T."/>
            <person name="Ogas R."/>
            <person name="Tomko P."/>
            <person name="Gavelis G."/>
            <person name="Widhalm J.R."/>
            <person name="Wisecaver J.H."/>
        </authorList>
    </citation>
    <scope>NUCLEOTIDE SEQUENCE</scope>
    <source>
        <strain evidence="1">ECLA1</strain>
    </source>
</reference>
<proteinExistence type="predicted"/>
<comment type="caution">
    <text evidence="1">The sequence shown here is derived from an EMBL/GenBank/DDBJ whole genome shotgun (WGS) entry which is preliminary data.</text>
</comment>
<gene>
    <name evidence="1" type="ORF">RRG08_059880</name>
</gene>
<dbReference type="Proteomes" id="UP001283361">
    <property type="component" value="Unassembled WGS sequence"/>
</dbReference>
<evidence type="ECO:0000313" key="1">
    <source>
        <dbReference type="EMBL" id="KAK3769255.1"/>
    </source>
</evidence>
<dbReference type="EMBL" id="JAWDGP010003956">
    <property type="protein sequence ID" value="KAK3769255.1"/>
    <property type="molecule type" value="Genomic_DNA"/>
</dbReference>